<evidence type="ECO:0000313" key="9">
    <source>
        <dbReference type="Proteomes" id="UP000297452"/>
    </source>
</evidence>
<evidence type="ECO:0008006" key="10">
    <source>
        <dbReference type="Google" id="ProtNLM"/>
    </source>
</evidence>
<dbReference type="GO" id="GO:0020037">
    <property type="term" value="F:heme binding"/>
    <property type="evidence" value="ECO:0007669"/>
    <property type="project" value="InterPro"/>
</dbReference>
<feature type="binding site" description="axial binding residue" evidence="7">
    <location>
        <position position="503"/>
    </location>
    <ligand>
        <name>heme</name>
        <dbReference type="ChEBI" id="CHEBI:30413"/>
    </ligand>
    <ligandPart>
        <name>Fe</name>
        <dbReference type="ChEBI" id="CHEBI:18248"/>
    </ligandPart>
</feature>
<dbReference type="CDD" id="cd11040">
    <property type="entry name" value="CYP7_CYP8-like"/>
    <property type="match status" value="1"/>
</dbReference>
<keyword evidence="6" id="KW-0843">Virulence</keyword>
<dbReference type="InterPro" id="IPR002403">
    <property type="entry name" value="Cyt_P450_E_grp-IV"/>
</dbReference>
<dbReference type="OrthoDB" id="3366823at2759"/>
<evidence type="ECO:0000313" key="8">
    <source>
        <dbReference type="EMBL" id="TGO61257.1"/>
    </source>
</evidence>
<evidence type="ECO:0000256" key="7">
    <source>
        <dbReference type="PIRSR" id="PIRSR602403-1"/>
    </source>
</evidence>
<keyword evidence="9" id="KW-1185">Reference proteome</keyword>
<dbReference type="STRING" id="278944.A0A4Z1IXC7"/>
<dbReference type="InterPro" id="IPR036396">
    <property type="entry name" value="Cyt_P450_sf"/>
</dbReference>
<dbReference type="Proteomes" id="UP000297452">
    <property type="component" value="Unassembled WGS sequence"/>
</dbReference>
<dbReference type="AlphaFoldDB" id="A0A4Z1IXC7"/>
<evidence type="ECO:0000256" key="6">
    <source>
        <dbReference type="ARBA" id="ARBA00023026"/>
    </source>
</evidence>
<dbReference type="GO" id="GO:0008395">
    <property type="term" value="F:steroid hydroxylase activity"/>
    <property type="evidence" value="ECO:0007669"/>
    <property type="project" value="TreeGrafter"/>
</dbReference>
<sequence length="567" mass="64852">MEIANNWNREPTLSYLGIDVPYLYIASSAVQRRVLKRNLTRANKQGSGNLTEAQKWGWRSKLFTQRLRKYHCIFIRLPFLATFWHEDKHGEPFFPLQAIEGHTVGFYRNANDVLERGRIHFGDTKALYSITLAGETLFVITGASDIQELYRNSSTITWDNLIKDMYSFVGLSPRSISRMWGETYEQLASIDSKNPTRSAHEMTSEYHRQKLLTAVNAENLIQRIVPRLEKSLSWNILRKHPACMRTSGDSITISLWGWCNEVIIRSSVTAYYGPKIFEINPNLLQVMMSWEATNWKFMYKLPDFMARDMVNARSEFIDTLCKYFETPKKDRSDALYFVTAMEEEIRAAGLSDREIAGIHMLHLWAITANVYKAAFWAIAHIVHRPELLAQIRAEIAPAMGKDGETVDLKYLTEDCPRLEAFFNEVLRINSAGALAREVITPTLFSRKVLAKGTKLMIPYRQLHPDGQAWGPSARDFDPERFLKDKNLTRSQNFRPFGGGHILCPGRFVAKKSVYTIVALLLSRYDVTLETSTANQKFPRIDDATAGIGTMAPMPGEDVKLVVKPMKK</sequence>
<keyword evidence="4 7" id="KW-0479">Metal-binding</keyword>
<evidence type="ECO:0000256" key="2">
    <source>
        <dbReference type="ARBA" id="ARBA00010617"/>
    </source>
</evidence>
<dbReference type="Gene3D" id="1.10.630.10">
    <property type="entry name" value="Cytochrome P450"/>
    <property type="match status" value="1"/>
</dbReference>
<gene>
    <name evidence="8" type="ORF">BOTNAR_0131g00030</name>
</gene>
<keyword evidence="5 7" id="KW-0408">Iron</keyword>
<reference evidence="8 9" key="1">
    <citation type="submission" date="2017-12" db="EMBL/GenBank/DDBJ databases">
        <title>Comparative genomics of Botrytis spp.</title>
        <authorList>
            <person name="Valero-Jimenez C.A."/>
            <person name="Tapia P."/>
            <person name="Veloso J."/>
            <person name="Silva-Moreno E."/>
            <person name="Staats M."/>
            <person name="Valdes J.H."/>
            <person name="Van Kan J.A.L."/>
        </authorList>
    </citation>
    <scope>NUCLEOTIDE SEQUENCE [LARGE SCALE GENOMIC DNA]</scope>
    <source>
        <strain evidence="8 9">MUCL2120</strain>
    </source>
</reference>
<dbReference type="GO" id="GO:0005506">
    <property type="term" value="F:iron ion binding"/>
    <property type="evidence" value="ECO:0007669"/>
    <property type="project" value="InterPro"/>
</dbReference>
<name>A0A4Z1IXC7_9HELO</name>
<dbReference type="Pfam" id="PF00067">
    <property type="entry name" value="p450"/>
    <property type="match status" value="1"/>
</dbReference>
<proteinExistence type="inferred from homology"/>
<dbReference type="PRINTS" id="PR00465">
    <property type="entry name" value="EP450IV"/>
</dbReference>
<dbReference type="GO" id="GO:0016705">
    <property type="term" value="F:oxidoreductase activity, acting on paired donors, with incorporation or reduction of molecular oxygen"/>
    <property type="evidence" value="ECO:0007669"/>
    <property type="project" value="InterPro"/>
</dbReference>
<dbReference type="EMBL" id="PQXJ01000131">
    <property type="protein sequence ID" value="TGO61257.1"/>
    <property type="molecule type" value="Genomic_DNA"/>
</dbReference>
<organism evidence="8 9">
    <name type="scientific">Botryotinia narcissicola</name>
    <dbReference type="NCBI Taxonomy" id="278944"/>
    <lineage>
        <taxon>Eukaryota</taxon>
        <taxon>Fungi</taxon>
        <taxon>Dikarya</taxon>
        <taxon>Ascomycota</taxon>
        <taxon>Pezizomycotina</taxon>
        <taxon>Leotiomycetes</taxon>
        <taxon>Helotiales</taxon>
        <taxon>Sclerotiniaceae</taxon>
        <taxon>Botryotinia</taxon>
    </lineage>
</organism>
<dbReference type="PANTHER" id="PTHR24304:SF2">
    <property type="entry name" value="24-HYDROXYCHOLESTEROL 7-ALPHA-HYDROXYLASE"/>
    <property type="match status" value="1"/>
</dbReference>
<evidence type="ECO:0000256" key="3">
    <source>
        <dbReference type="ARBA" id="ARBA00022617"/>
    </source>
</evidence>
<accession>A0A4Z1IXC7</accession>
<comment type="cofactor">
    <cofactor evidence="1 7">
        <name>heme</name>
        <dbReference type="ChEBI" id="CHEBI:30413"/>
    </cofactor>
</comment>
<comment type="similarity">
    <text evidence="2">Belongs to the cytochrome P450 family.</text>
</comment>
<dbReference type="InterPro" id="IPR001128">
    <property type="entry name" value="Cyt_P450"/>
</dbReference>
<evidence type="ECO:0000256" key="4">
    <source>
        <dbReference type="ARBA" id="ARBA00022723"/>
    </source>
</evidence>
<dbReference type="InterPro" id="IPR050529">
    <property type="entry name" value="CYP450_sterol_14alpha_dmase"/>
</dbReference>
<dbReference type="PANTHER" id="PTHR24304">
    <property type="entry name" value="CYTOCHROME P450 FAMILY 7"/>
    <property type="match status" value="1"/>
</dbReference>
<keyword evidence="3 7" id="KW-0349">Heme</keyword>
<evidence type="ECO:0000256" key="1">
    <source>
        <dbReference type="ARBA" id="ARBA00001971"/>
    </source>
</evidence>
<comment type="caution">
    <text evidence="8">The sequence shown here is derived from an EMBL/GenBank/DDBJ whole genome shotgun (WGS) entry which is preliminary data.</text>
</comment>
<evidence type="ECO:0000256" key="5">
    <source>
        <dbReference type="ARBA" id="ARBA00023004"/>
    </source>
</evidence>
<dbReference type="SUPFAM" id="SSF48264">
    <property type="entry name" value="Cytochrome P450"/>
    <property type="match status" value="1"/>
</dbReference>
<protein>
    <recommendedName>
        <fullName evidence="10">Cytochrome P450</fullName>
    </recommendedName>
</protein>